<sequence length="357" mass="39041">RAPTTMTTTETQTQLSGTLILDDPETADAETQTLEDESDFIWTVHAETQTLDDPETADAETQTLEDESDFISTVHTETQKLQEGDLMLDGAGSDAKCPASPLPALPKVDRCETLPDVQEIAMVAYGHRLPPVPYARGAGCLGVVSWDAGSCALSESFKAFLEIKILDPWTALTILASTGRFLAVVVPRLATRYPLQVLHAAAMMLCTDWECDAECFSKLEKARLYHKLGLHGKGCDSEIRSARAECIEVLGSSFPGPYTKYVLSTIGVDGILKLMEGKQNRRCGFMACVGYADAQGAVHIFEEPTPYFGTLKESLRTSQDSDGQEIGRAWGDEAGKLFEATSCQRLATVPWVSWEEW</sequence>
<gene>
    <name evidence="2" type="ORF">C1SCF055_LOCUS36100</name>
</gene>
<evidence type="ECO:0000313" key="3">
    <source>
        <dbReference type="EMBL" id="CAL1164254.1"/>
    </source>
</evidence>
<dbReference type="EMBL" id="CAMXCT020004957">
    <property type="protein sequence ID" value="CAL1164254.1"/>
    <property type="molecule type" value="Genomic_DNA"/>
</dbReference>
<dbReference type="OrthoDB" id="6288734at2759"/>
<feature type="non-terminal residue" evidence="2">
    <location>
        <position position="1"/>
    </location>
</feature>
<proteinExistence type="predicted"/>
<dbReference type="EMBL" id="CAMXCT030004957">
    <property type="protein sequence ID" value="CAL4798191.1"/>
    <property type="molecule type" value="Genomic_DNA"/>
</dbReference>
<evidence type="ECO:0000256" key="1">
    <source>
        <dbReference type="SAM" id="MobiDB-lite"/>
    </source>
</evidence>
<dbReference type="AlphaFoldDB" id="A0A9P1DL27"/>
<reference evidence="2" key="1">
    <citation type="submission" date="2022-10" db="EMBL/GenBank/DDBJ databases">
        <authorList>
            <person name="Chen Y."/>
            <person name="Dougan E. K."/>
            <person name="Chan C."/>
            <person name="Rhodes N."/>
            <person name="Thang M."/>
        </authorList>
    </citation>
    <scope>NUCLEOTIDE SEQUENCE</scope>
</reference>
<name>A0A9P1DL27_9DINO</name>
<dbReference type="EMBL" id="CAMXCT010004957">
    <property type="protein sequence ID" value="CAI4010879.1"/>
    <property type="molecule type" value="Genomic_DNA"/>
</dbReference>
<keyword evidence="4" id="KW-1185">Reference proteome</keyword>
<organism evidence="2">
    <name type="scientific">Cladocopium goreaui</name>
    <dbReference type="NCBI Taxonomy" id="2562237"/>
    <lineage>
        <taxon>Eukaryota</taxon>
        <taxon>Sar</taxon>
        <taxon>Alveolata</taxon>
        <taxon>Dinophyceae</taxon>
        <taxon>Suessiales</taxon>
        <taxon>Symbiodiniaceae</taxon>
        <taxon>Cladocopium</taxon>
    </lineage>
</organism>
<dbReference type="Proteomes" id="UP001152797">
    <property type="component" value="Unassembled WGS sequence"/>
</dbReference>
<evidence type="ECO:0000313" key="2">
    <source>
        <dbReference type="EMBL" id="CAI4010879.1"/>
    </source>
</evidence>
<reference evidence="3" key="2">
    <citation type="submission" date="2024-04" db="EMBL/GenBank/DDBJ databases">
        <authorList>
            <person name="Chen Y."/>
            <person name="Shah S."/>
            <person name="Dougan E. K."/>
            <person name="Thang M."/>
            <person name="Chan C."/>
        </authorList>
    </citation>
    <scope>NUCLEOTIDE SEQUENCE [LARGE SCALE GENOMIC DNA]</scope>
</reference>
<dbReference type="SUPFAM" id="SSF52972">
    <property type="entry name" value="ITPase-like"/>
    <property type="match status" value="1"/>
</dbReference>
<feature type="region of interest" description="Disordered" evidence="1">
    <location>
        <begin position="1"/>
        <end position="27"/>
    </location>
</feature>
<feature type="compositionally biased region" description="Low complexity" evidence="1">
    <location>
        <begin position="1"/>
        <end position="14"/>
    </location>
</feature>
<comment type="caution">
    <text evidence="2">The sequence shown here is derived from an EMBL/GenBank/DDBJ whole genome shotgun (WGS) entry which is preliminary data.</text>
</comment>
<protein>
    <submittedName>
        <fullName evidence="2">Uncharacterized protein</fullName>
    </submittedName>
</protein>
<dbReference type="InterPro" id="IPR029001">
    <property type="entry name" value="ITPase-like_fam"/>
</dbReference>
<evidence type="ECO:0000313" key="4">
    <source>
        <dbReference type="Proteomes" id="UP001152797"/>
    </source>
</evidence>
<accession>A0A9P1DL27</accession>
<dbReference type="Gene3D" id="3.90.950.10">
    <property type="match status" value="1"/>
</dbReference>